<gene>
    <name evidence="3" type="ORF">RDB_LOCUS145454</name>
</gene>
<name>A0A8H3E4B7_9AGAM</name>
<dbReference type="Proteomes" id="UP000663827">
    <property type="component" value="Unassembled WGS sequence"/>
</dbReference>
<dbReference type="InterPro" id="IPR024983">
    <property type="entry name" value="CHAT_dom"/>
</dbReference>
<comment type="caution">
    <text evidence="3">The sequence shown here is derived from an EMBL/GenBank/DDBJ whole genome shotgun (WGS) entry which is preliminary data.</text>
</comment>
<dbReference type="SUPFAM" id="SSF48452">
    <property type="entry name" value="TPR-like"/>
    <property type="match status" value="1"/>
</dbReference>
<dbReference type="SUPFAM" id="SSF81901">
    <property type="entry name" value="HCP-like"/>
    <property type="match status" value="1"/>
</dbReference>
<organism evidence="3 4">
    <name type="scientific">Rhizoctonia solani</name>
    <dbReference type="NCBI Taxonomy" id="456999"/>
    <lineage>
        <taxon>Eukaryota</taxon>
        <taxon>Fungi</taxon>
        <taxon>Dikarya</taxon>
        <taxon>Basidiomycota</taxon>
        <taxon>Agaricomycotina</taxon>
        <taxon>Agaricomycetes</taxon>
        <taxon>Cantharellales</taxon>
        <taxon>Ceratobasidiaceae</taxon>
        <taxon>Rhizoctonia</taxon>
    </lineage>
</organism>
<accession>A0A8H3E4B7</accession>
<dbReference type="Pfam" id="PF12770">
    <property type="entry name" value="CHAT"/>
    <property type="match status" value="1"/>
</dbReference>
<sequence>AVLAVKGCMSNQKSTSRILSTTSTTSYTLRTLTSNSMNPPSPKCEPEGGTNQESSYLETCGGSPIHQNNRSVTDQYNRPYSAYGKGLHESPSVFLEKAKSLIDGTIKDIRGNRDNPINGAMILNSEIEACLFSMSSNFCHSDHRSSGSIESLEQAIICQRHALTLIGDIHIMRPHLLDALGRFLYNRFEQIGDPENVDESIECFIQAVQLIPENHACLPDYLDSLGISWCGRFRHLGQASDLDQAIECQSQGIRLAANHPNKSTFLNNLAKSWVHRFQLLGNLVDLSEAITLQTQALQNAPEGYAHKPTLLNNLGCSMLYRFKSLGDLTDLNKAIEYGSQAIRLTPEGQIYRPLLLSNLGRWALSRFERLGEFKDIDKTIGFQEEALRLTPEGDINKPARLGSLGYSRVRRFERAGSLEDLEKAIEYQTHAVQLVPQGHVDRPGYLSNLGHLWMRRFVRLEKPADLENAIENGEQALLLLSEDTIAKSAALMNIGCSWFSRFTLLQRLADLDRAIEYQERAVQIIPDSDTSKRIYLYCLAHTWVTRYRVLSEPVDLDKAIQCQTRADMLISEGYPDSPHNLNNLADSFTYIGKQLGNPHDLNKPVDYLTQAVRPTSSEEHKNRPDHLIDTEHVWINHSKLLGLDKLANPQSAPVSSQHSAELITIIIPETQIQCVLKWAACSTELGLPPLVACEKLFKLMPRIIMIGMTVQRRYTIFSKISGFTAQAASWAISNGYYDLAIEWLERGRSVAWNMVARLQTPFEELTVVDPGLTSHLKGVASGLKGIESLTTLTALGASTGLRRDLEDQFNDDHYLVAQWEHIFAEARQLPGIGDFLRPQKAQELKKAAINGPVVIISTHPSRCDALIIFPEYEDVVHVPLDKFSEAKAIECRTQMVSLIGHRGDVDKSRGVKRHCHNVTSKDQLRTLAVLWSDVVAPVLEALAITDKRPSDELPHITWCATGAVSFLPLHAAGLYDGVSPNAFDLIVSSYTPTLGALLARGAQNSSSEAHTGVLAVGQANSPGFRPLPNTVKELAIIKELVGTAPFQQLDGSLATVDATLKAMESHSWVHLACHATQNRADLEQSAFHLHDGALTLEDITKPRLKNKGLAFLSACQTATGDKDLPDEATHLAAGMLMAGYRSVIATMWSIEDEDAPKIAEGVYAELIQDGKMDHRNAARALHNAVGKLREEVKPESIGRWASFIHMGV</sequence>
<evidence type="ECO:0000259" key="2">
    <source>
        <dbReference type="Pfam" id="PF12770"/>
    </source>
</evidence>
<evidence type="ECO:0000313" key="4">
    <source>
        <dbReference type="Proteomes" id="UP000663827"/>
    </source>
</evidence>
<dbReference type="EMBL" id="CAJNJQ010003969">
    <property type="protein sequence ID" value="CAE7207044.1"/>
    <property type="molecule type" value="Genomic_DNA"/>
</dbReference>
<dbReference type="Gene3D" id="1.25.40.10">
    <property type="entry name" value="Tetratricopeptide repeat domain"/>
    <property type="match status" value="2"/>
</dbReference>
<evidence type="ECO:0000313" key="3">
    <source>
        <dbReference type="EMBL" id="CAE7207044.1"/>
    </source>
</evidence>
<protein>
    <recommendedName>
        <fullName evidence="2">CHAT domain-containing protein</fullName>
    </recommendedName>
</protein>
<proteinExistence type="predicted"/>
<evidence type="ECO:0000256" key="1">
    <source>
        <dbReference type="SAM" id="MobiDB-lite"/>
    </source>
</evidence>
<dbReference type="InterPro" id="IPR011990">
    <property type="entry name" value="TPR-like_helical_dom_sf"/>
</dbReference>
<feature type="non-terminal residue" evidence="3">
    <location>
        <position position="1"/>
    </location>
</feature>
<dbReference type="AlphaFoldDB" id="A0A8H3E4B7"/>
<dbReference type="PANTHER" id="PTHR19959">
    <property type="entry name" value="KINESIN LIGHT CHAIN"/>
    <property type="match status" value="1"/>
</dbReference>
<feature type="domain" description="CHAT" evidence="2">
    <location>
        <begin position="925"/>
        <end position="1207"/>
    </location>
</feature>
<reference evidence="3" key="1">
    <citation type="submission" date="2021-01" db="EMBL/GenBank/DDBJ databases">
        <authorList>
            <person name="Kaushik A."/>
        </authorList>
    </citation>
    <scope>NUCLEOTIDE SEQUENCE</scope>
    <source>
        <strain evidence="3">AG5</strain>
    </source>
</reference>
<dbReference type="PANTHER" id="PTHR19959:SF119">
    <property type="entry name" value="FUNGAL LIPASE-LIKE DOMAIN-CONTAINING PROTEIN"/>
    <property type="match status" value="1"/>
</dbReference>
<feature type="region of interest" description="Disordered" evidence="1">
    <location>
        <begin position="34"/>
        <end position="54"/>
    </location>
</feature>